<proteinExistence type="predicted"/>
<name>W6UTF0_ECHGR</name>
<gene>
    <name evidence="1" type="ORF">EGR_00194</name>
</gene>
<protein>
    <submittedName>
        <fullName evidence="1">Uncharacterized protein</fullName>
    </submittedName>
</protein>
<keyword evidence="2" id="KW-1185">Reference proteome</keyword>
<evidence type="ECO:0000313" key="1">
    <source>
        <dbReference type="EMBL" id="EUB64925.1"/>
    </source>
</evidence>
<dbReference type="GeneID" id="36335909"/>
<dbReference type="Proteomes" id="UP000019149">
    <property type="component" value="Unassembled WGS sequence"/>
</dbReference>
<evidence type="ECO:0000313" key="2">
    <source>
        <dbReference type="Proteomes" id="UP000019149"/>
    </source>
</evidence>
<dbReference type="RefSeq" id="XP_024356121.1">
    <property type="nucleotide sequence ID" value="XM_024489443.1"/>
</dbReference>
<comment type="caution">
    <text evidence="1">The sequence shown here is derived from an EMBL/GenBank/DDBJ whole genome shotgun (WGS) entry which is preliminary data.</text>
</comment>
<dbReference type="CTD" id="36335909"/>
<reference evidence="1 2" key="1">
    <citation type="journal article" date="2013" name="Nat. Genet.">
        <title>The genome of the hydatid tapeworm Echinococcus granulosus.</title>
        <authorList>
            <person name="Zheng H."/>
            <person name="Zhang W."/>
            <person name="Zhang L."/>
            <person name="Zhang Z."/>
            <person name="Li J."/>
            <person name="Lu G."/>
            <person name="Zhu Y."/>
            <person name="Wang Y."/>
            <person name="Huang Y."/>
            <person name="Liu J."/>
            <person name="Kang H."/>
            <person name="Chen J."/>
            <person name="Wang L."/>
            <person name="Chen A."/>
            <person name="Yu S."/>
            <person name="Gao Z."/>
            <person name="Jin L."/>
            <person name="Gu W."/>
            <person name="Wang Z."/>
            <person name="Zhao L."/>
            <person name="Shi B."/>
            <person name="Wen H."/>
            <person name="Lin R."/>
            <person name="Jones M.K."/>
            <person name="Brejova B."/>
            <person name="Vinar T."/>
            <person name="Zhao G."/>
            <person name="McManus D.P."/>
            <person name="Chen Z."/>
            <person name="Zhou Y."/>
            <person name="Wang S."/>
        </authorList>
    </citation>
    <scope>NUCLEOTIDE SEQUENCE [LARGE SCALE GENOMIC DNA]</scope>
</reference>
<dbReference type="EMBL" id="APAU02000001">
    <property type="protein sequence ID" value="EUB64925.1"/>
    <property type="molecule type" value="Genomic_DNA"/>
</dbReference>
<sequence>MEENRSSNDFFLSFAIPEMAGGESFRSLNHCGRIEKFLVFGGYVKKIMKYLCTSWSIGRNFTTSSFPCLSDLDNITEIIFQSFPITLVND</sequence>
<dbReference type="AlphaFoldDB" id="W6UTF0"/>
<accession>W6UTF0</accession>
<dbReference type="KEGG" id="egl:EGR_00194"/>
<organism evidence="1 2">
    <name type="scientific">Echinococcus granulosus</name>
    <name type="common">Hydatid tapeworm</name>
    <dbReference type="NCBI Taxonomy" id="6210"/>
    <lineage>
        <taxon>Eukaryota</taxon>
        <taxon>Metazoa</taxon>
        <taxon>Spiralia</taxon>
        <taxon>Lophotrochozoa</taxon>
        <taxon>Platyhelminthes</taxon>
        <taxon>Cestoda</taxon>
        <taxon>Eucestoda</taxon>
        <taxon>Cyclophyllidea</taxon>
        <taxon>Taeniidae</taxon>
        <taxon>Echinococcus</taxon>
        <taxon>Echinococcus granulosus group</taxon>
    </lineage>
</organism>